<gene>
    <name evidence="1" type="ORF">AN477_19455</name>
</gene>
<reference evidence="1 2" key="1">
    <citation type="submission" date="2015-09" db="EMBL/GenBank/DDBJ databases">
        <title>Draft genome sequence of Alicyclobacillus ferrooxydans DSM 22381.</title>
        <authorList>
            <person name="Hemp J."/>
        </authorList>
    </citation>
    <scope>NUCLEOTIDE SEQUENCE [LARGE SCALE GENOMIC DNA]</scope>
    <source>
        <strain evidence="1 2">TC-34</strain>
    </source>
</reference>
<sequence>MSVVEKDFFGAIPNCLDLSSLSYKWFGCAWTEQQSRTVITGYWFGDSQSAVETTAMKAGKLANVIRARESDVQVMHSEILKAQRQQDWDNRSRLPLRVILQKPWRNASVGWYIIRSREEYPNYVSAVHKERFSVWVEHVSVCENDGDLEKFVNQVNDTHHIRLNFLDGSFRTNR</sequence>
<dbReference type="STRING" id="471514.AN477_19455"/>
<name>A0A0P9CG06_9BACL</name>
<dbReference type="EMBL" id="LJCO01000085">
    <property type="protein sequence ID" value="KPV41956.1"/>
    <property type="molecule type" value="Genomic_DNA"/>
</dbReference>
<protein>
    <submittedName>
        <fullName evidence="1">Uncharacterized protein</fullName>
    </submittedName>
</protein>
<dbReference type="AlphaFoldDB" id="A0A0P9CG06"/>
<accession>A0A0P9CG06</accession>
<organism evidence="1 2">
    <name type="scientific">Alicyclobacillus ferrooxydans</name>
    <dbReference type="NCBI Taxonomy" id="471514"/>
    <lineage>
        <taxon>Bacteria</taxon>
        <taxon>Bacillati</taxon>
        <taxon>Bacillota</taxon>
        <taxon>Bacilli</taxon>
        <taxon>Bacillales</taxon>
        <taxon>Alicyclobacillaceae</taxon>
        <taxon>Alicyclobacillus</taxon>
    </lineage>
</organism>
<dbReference type="RefSeq" id="WP_054970857.1">
    <property type="nucleotide sequence ID" value="NZ_LJCO01000085.1"/>
</dbReference>
<evidence type="ECO:0000313" key="1">
    <source>
        <dbReference type="EMBL" id="KPV41956.1"/>
    </source>
</evidence>
<dbReference type="Proteomes" id="UP000050482">
    <property type="component" value="Unassembled WGS sequence"/>
</dbReference>
<dbReference type="PATRIC" id="fig|471514.4.peg.988"/>
<comment type="caution">
    <text evidence="1">The sequence shown here is derived from an EMBL/GenBank/DDBJ whole genome shotgun (WGS) entry which is preliminary data.</text>
</comment>
<proteinExistence type="predicted"/>
<dbReference type="OrthoDB" id="2586527at2"/>
<evidence type="ECO:0000313" key="2">
    <source>
        <dbReference type="Proteomes" id="UP000050482"/>
    </source>
</evidence>
<keyword evidence="2" id="KW-1185">Reference proteome</keyword>